<dbReference type="RefSeq" id="WP_185382737.1">
    <property type="nucleotide sequence ID" value="NZ_JAAROV010000004.1"/>
</dbReference>
<dbReference type="EMBL" id="JAAROV010000004">
    <property type="protein sequence ID" value="MBC1317734.1"/>
    <property type="molecule type" value="Genomic_DNA"/>
</dbReference>
<dbReference type="InterPro" id="IPR028949">
    <property type="entry name" value="Ntox15"/>
</dbReference>
<reference evidence="5 6" key="1">
    <citation type="submission" date="2020-03" db="EMBL/GenBank/DDBJ databases">
        <title>Soil Listeria distribution.</title>
        <authorList>
            <person name="Liao J."/>
            <person name="Wiedmann M."/>
        </authorList>
    </citation>
    <scope>NUCLEOTIDE SEQUENCE [LARGE SCALE GENOMIC DNA]</scope>
    <source>
        <strain evidence="5 6">FSL L7-1816</strain>
    </source>
</reference>
<keyword evidence="2" id="KW-0964">Secreted</keyword>
<comment type="subcellular location">
    <subcellularLocation>
        <location evidence="1">Secreted</location>
    </subcellularLocation>
</comment>
<dbReference type="PROSITE" id="PS51756">
    <property type="entry name" value="LXG"/>
    <property type="match status" value="1"/>
</dbReference>
<sequence length="525" mass="58872">MSLQVFLGEIEAQSDGMVAGYRDMIEAMEALMRAVDAFALDHELQGQTYDSAKQYFVATYRPLAQGMICLCEELIRQNQAFPREFQSEVATTDVIEEQIKQQIRQLDQQIQDIEKLSNNVVGMALITPIFADMKQKLQEKLEALYQFDRTSATSFDAAIDMMANIAQGLAEINSDKAFQTATGTFNTMGLNMTWRSALQKQWTTREEARTKQVKDAETARLIKAAEDGPLPFIPEGNTAGFVTKDGRLDGQATYENAKWQQAHYLAGMRNAMFLIDMVTPVFDMYRWKTGLDPTTQEKLSPFEQNEAIAYTALAFIPFGKLGKVAKAIKASTRTDEFKFIFEGVDEIKKAEEAGKGAKFTKLAKLDKIEVTFKRNPKHDPAEFARQLADQEKGMNELTVSEYLANREKYLAQGRALEGNSAQKIARENSYLDKVNELRRSGMSLEAAEKEASSWISGQAALHNPDQIAGGNPLKVDGLGDKRVNSSIGAQWKYRIDVVDEQILKSAKNMSKDAMDSTKLNVRLKF</sequence>
<dbReference type="InterPro" id="IPR051768">
    <property type="entry name" value="Bact_secretion_toxin"/>
</dbReference>
<gene>
    <name evidence="5" type="ORF">HB811_13200</name>
</gene>
<protein>
    <recommendedName>
        <fullName evidence="4">LXG domain-containing protein</fullName>
    </recommendedName>
</protein>
<dbReference type="Proteomes" id="UP000543379">
    <property type="component" value="Unassembled WGS sequence"/>
</dbReference>
<evidence type="ECO:0000256" key="3">
    <source>
        <dbReference type="ARBA" id="ARBA00034117"/>
    </source>
</evidence>
<comment type="similarity">
    <text evidence="3">In the N-terminal section; belongs to the LXG family.</text>
</comment>
<feature type="domain" description="LXG" evidence="4">
    <location>
        <begin position="1"/>
        <end position="215"/>
    </location>
</feature>
<evidence type="ECO:0000259" key="4">
    <source>
        <dbReference type="PROSITE" id="PS51756"/>
    </source>
</evidence>
<name>A0A841XRE8_9LIST</name>
<dbReference type="AlphaFoldDB" id="A0A841XRE8"/>
<dbReference type="InterPro" id="IPR027797">
    <property type="entry name" value="PT-TG_dom"/>
</dbReference>
<evidence type="ECO:0000256" key="1">
    <source>
        <dbReference type="ARBA" id="ARBA00004613"/>
    </source>
</evidence>
<dbReference type="GO" id="GO:0005576">
    <property type="term" value="C:extracellular region"/>
    <property type="evidence" value="ECO:0007669"/>
    <property type="project" value="UniProtKB-SubCell"/>
</dbReference>
<evidence type="ECO:0000313" key="5">
    <source>
        <dbReference type="EMBL" id="MBC1317734.1"/>
    </source>
</evidence>
<accession>A0A841XRE8</accession>
<dbReference type="Pfam" id="PF04740">
    <property type="entry name" value="LXG"/>
    <property type="match status" value="1"/>
</dbReference>
<evidence type="ECO:0000256" key="2">
    <source>
        <dbReference type="ARBA" id="ARBA00022525"/>
    </source>
</evidence>
<dbReference type="InterPro" id="IPR006829">
    <property type="entry name" value="LXG_dom"/>
</dbReference>
<dbReference type="PANTHER" id="PTHR34976:SF1">
    <property type="entry name" value="TOXIN BC_0920"/>
    <property type="match status" value="1"/>
</dbReference>
<evidence type="ECO:0000313" key="6">
    <source>
        <dbReference type="Proteomes" id="UP000543379"/>
    </source>
</evidence>
<comment type="caution">
    <text evidence="5">The sequence shown here is derived from an EMBL/GenBank/DDBJ whole genome shotgun (WGS) entry which is preliminary data.</text>
</comment>
<dbReference type="PANTHER" id="PTHR34976">
    <property type="entry name" value="RIBONUCLEASE YQCG-RELATED"/>
    <property type="match status" value="1"/>
</dbReference>
<proteinExistence type="inferred from homology"/>
<dbReference type="Pfam" id="PF14449">
    <property type="entry name" value="PT-TG"/>
    <property type="match status" value="1"/>
</dbReference>
<organism evidence="5 6">
    <name type="scientific">Listeria booriae</name>
    <dbReference type="NCBI Taxonomy" id="1552123"/>
    <lineage>
        <taxon>Bacteria</taxon>
        <taxon>Bacillati</taxon>
        <taxon>Bacillota</taxon>
        <taxon>Bacilli</taxon>
        <taxon>Bacillales</taxon>
        <taxon>Listeriaceae</taxon>
        <taxon>Listeria</taxon>
    </lineage>
</organism>
<dbReference type="Pfam" id="PF15604">
    <property type="entry name" value="Ntox15"/>
    <property type="match status" value="1"/>
</dbReference>